<dbReference type="Gene3D" id="3.30.450.20">
    <property type="entry name" value="PAS domain"/>
    <property type="match status" value="2"/>
</dbReference>
<evidence type="ECO:0000256" key="8">
    <source>
        <dbReference type="SAM" id="Coils"/>
    </source>
</evidence>
<dbReference type="Gene3D" id="1.10.287.130">
    <property type="match status" value="1"/>
</dbReference>
<dbReference type="GO" id="GO:0030295">
    <property type="term" value="F:protein kinase activator activity"/>
    <property type="evidence" value="ECO:0007669"/>
    <property type="project" value="TreeGrafter"/>
</dbReference>
<evidence type="ECO:0000256" key="6">
    <source>
        <dbReference type="ARBA" id="ARBA00023012"/>
    </source>
</evidence>
<sequence>MLLIIWPEPFATEAIQHFRHTLATGESYLAPPVTEDRHNIEKTESYDWQIHRITLPDGSHGVVCYFYDLTEIKRAQEIIRQAALRNAFLISLADFLRPLADPVEIQATASRVLGEYIGANRVAYFEVRGADYVVERDYVNGASALAGSYPIDSFGPKLLAAYRTGCTVSVFDVEADPNLSPDQQAAYAAIQIGAYIGIPLVKEGEFVAGLAIHTSGSRAWTPDEVILAEEVADRTWATVERVRAEARVRESEEKLSLFVKHTPAAMAMFDCEMRYLGHSQRWMEDYKLTENIIGRSHYEVFPEIPESWKQIHQNCLAGAVEKSDEDSFYRIDGSVDWLKWEVRPWFKAAGEVGGIVIFAENITERKQAQIQLQRQASKLIELNAALEQTASKLRERNQELDRFVYTVSHDLKAPLRAIYNLSSWIADDLQGQLNEENLHQMQLLQSRVLRMEALINGLLAYSRIGRTEIVTERVKVGELLSEILDSLMFPSTFTIFVQSAMPTLFTKKLLLSQVFSNLISNAIKYNDRLDGRIEIRANQKGEYYEFSVADNGPGIAPENHERVFEIFQTLQGQEVPESTGIGLSIVKKIIETEGGLIILESNLGEGATFRFTWGNRYDDDSHF</sequence>
<dbReference type="InterPro" id="IPR036890">
    <property type="entry name" value="HATPase_C_sf"/>
</dbReference>
<keyword evidence="6" id="KW-0902">Two-component regulatory system</keyword>
<dbReference type="SMART" id="SM00388">
    <property type="entry name" value="HisKA"/>
    <property type="match status" value="1"/>
</dbReference>
<dbReference type="SMART" id="SM00065">
    <property type="entry name" value="GAF"/>
    <property type="match status" value="1"/>
</dbReference>
<dbReference type="InterPro" id="IPR035965">
    <property type="entry name" value="PAS-like_dom_sf"/>
</dbReference>
<reference evidence="11 12" key="2">
    <citation type="submission" date="2018-03" db="EMBL/GenBank/DDBJ databases">
        <authorList>
            <person name="Keele B.F."/>
        </authorList>
    </citation>
    <scope>NUCLEOTIDE SEQUENCE [LARGE SCALE GENOMIC DNA]</scope>
    <source>
        <strain evidence="11 12">CCALA 016</strain>
    </source>
</reference>
<evidence type="ECO:0000313" key="12">
    <source>
        <dbReference type="Proteomes" id="UP000239001"/>
    </source>
</evidence>
<keyword evidence="7" id="KW-0472">Membrane</keyword>
<dbReference type="InterPro" id="IPR005467">
    <property type="entry name" value="His_kinase_dom"/>
</dbReference>
<feature type="domain" description="PAC" evidence="10">
    <location>
        <begin position="322"/>
        <end position="374"/>
    </location>
</feature>
<protein>
    <recommendedName>
        <fullName evidence="2">histidine kinase</fullName>
        <ecNumber evidence="2">2.7.13.3</ecNumber>
    </recommendedName>
</protein>
<dbReference type="PRINTS" id="PR00344">
    <property type="entry name" value="BCTRLSENSOR"/>
</dbReference>
<dbReference type="NCBIfam" id="TIGR00229">
    <property type="entry name" value="sensory_box"/>
    <property type="match status" value="1"/>
</dbReference>
<evidence type="ECO:0000256" key="1">
    <source>
        <dbReference type="ARBA" id="ARBA00000085"/>
    </source>
</evidence>
<dbReference type="CDD" id="cd00130">
    <property type="entry name" value="PAS"/>
    <property type="match status" value="1"/>
</dbReference>
<proteinExistence type="predicted"/>
<dbReference type="GO" id="GO:0016020">
    <property type="term" value="C:membrane"/>
    <property type="evidence" value="ECO:0007669"/>
    <property type="project" value="UniProtKB-SubCell"/>
</dbReference>
<dbReference type="SUPFAM" id="SSF55785">
    <property type="entry name" value="PYP-like sensor domain (PAS domain)"/>
    <property type="match status" value="2"/>
</dbReference>
<evidence type="ECO:0000256" key="7">
    <source>
        <dbReference type="ARBA" id="ARBA00023136"/>
    </source>
</evidence>
<evidence type="ECO:0000256" key="2">
    <source>
        <dbReference type="ARBA" id="ARBA00012438"/>
    </source>
</evidence>
<dbReference type="Pfam" id="PF02518">
    <property type="entry name" value="HATPase_c"/>
    <property type="match status" value="1"/>
</dbReference>
<evidence type="ECO:0000256" key="4">
    <source>
        <dbReference type="ARBA" id="ARBA00022679"/>
    </source>
</evidence>
<keyword evidence="4" id="KW-0808">Transferase</keyword>
<dbReference type="InterPro" id="IPR029016">
    <property type="entry name" value="GAF-like_dom_sf"/>
</dbReference>
<gene>
    <name evidence="11" type="ORF">C7H19_22770</name>
</gene>
<feature type="coiled-coil region" evidence="8">
    <location>
        <begin position="365"/>
        <end position="403"/>
    </location>
</feature>
<dbReference type="InterPro" id="IPR004358">
    <property type="entry name" value="Sig_transdc_His_kin-like_C"/>
</dbReference>
<keyword evidence="12" id="KW-1185">Reference proteome</keyword>
<evidence type="ECO:0000256" key="3">
    <source>
        <dbReference type="ARBA" id="ARBA00022553"/>
    </source>
</evidence>
<comment type="caution">
    <text evidence="11">The sequence shown here is derived from an EMBL/GenBank/DDBJ whole genome shotgun (WGS) entry which is preliminary data.</text>
</comment>
<feature type="domain" description="Histidine kinase" evidence="9">
    <location>
        <begin position="406"/>
        <end position="617"/>
    </location>
</feature>
<evidence type="ECO:0000259" key="9">
    <source>
        <dbReference type="PROSITE" id="PS50109"/>
    </source>
</evidence>
<dbReference type="PANTHER" id="PTHR42878:SF15">
    <property type="entry name" value="BACTERIOPHYTOCHROME"/>
    <property type="match status" value="1"/>
</dbReference>
<accession>A0A2T1LRS9</accession>
<keyword evidence="5" id="KW-0418">Kinase</keyword>
<organism evidence="11 12">
    <name type="scientific">Aphanothece hegewaldii CCALA 016</name>
    <dbReference type="NCBI Taxonomy" id="2107694"/>
    <lineage>
        <taxon>Bacteria</taxon>
        <taxon>Bacillati</taxon>
        <taxon>Cyanobacteriota</taxon>
        <taxon>Cyanophyceae</taxon>
        <taxon>Oscillatoriophycideae</taxon>
        <taxon>Chroococcales</taxon>
        <taxon>Aphanothecaceae</taxon>
        <taxon>Aphanothece</taxon>
    </lineage>
</organism>
<evidence type="ECO:0000313" key="11">
    <source>
        <dbReference type="EMBL" id="PSF31321.1"/>
    </source>
</evidence>
<dbReference type="Pfam" id="PF00512">
    <property type="entry name" value="HisKA"/>
    <property type="match status" value="1"/>
</dbReference>
<keyword evidence="3" id="KW-0597">Phosphoprotein</keyword>
<dbReference type="InterPro" id="IPR003661">
    <property type="entry name" value="HisK_dim/P_dom"/>
</dbReference>
<dbReference type="InterPro" id="IPR000700">
    <property type="entry name" value="PAS-assoc_C"/>
</dbReference>
<dbReference type="Gene3D" id="3.30.565.10">
    <property type="entry name" value="Histidine kinase-like ATPase, C-terminal domain"/>
    <property type="match status" value="1"/>
</dbReference>
<dbReference type="GO" id="GO:0000156">
    <property type="term" value="F:phosphorelay response regulator activity"/>
    <property type="evidence" value="ECO:0007669"/>
    <property type="project" value="TreeGrafter"/>
</dbReference>
<dbReference type="Proteomes" id="UP000239001">
    <property type="component" value="Unassembled WGS sequence"/>
</dbReference>
<dbReference type="PANTHER" id="PTHR42878">
    <property type="entry name" value="TWO-COMPONENT HISTIDINE KINASE"/>
    <property type="match status" value="1"/>
</dbReference>
<dbReference type="InterPro" id="IPR003018">
    <property type="entry name" value="GAF"/>
</dbReference>
<dbReference type="SMART" id="SM00387">
    <property type="entry name" value="HATPase_c"/>
    <property type="match status" value="1"/>
</dbReference>
<dbReference type="Pfam" id="PF01590">
    <property type="entry name" value="GAF"/>
    <property type="match status" value="1"/>
</dbReference>
<keyword evidence="8" id="KW-0175">Coiled coil</keyword>
<dbReference type="PROSITE" id="PS50109">
    <property type="entry name" value="HIS_KIN"/>
    <property type="match status" value="1"/>
</dbReference>
<dbReference type="InterPro" id="IPR003594">
    <property type="entry name" value="HATPase_dom"/>
</dbReference>
<dbReference type="Pfam" id="PF08448">
    <property type="entry name" value="PAS_4"/>
    <property type="match status" value="1"/>
</dbReference>
<dbReference type="SUPFAM" id="SSF55781">
    <property type="entry name" value="GAF domain-like"/>
    <property type="match status" value="1"/>
</dbReference>
<dbReference type="GO" id="GO:0000155">
    <property type="term" value="F:phosphorelay sensor kinase activity"/>
    <property type="evidence" value="ECO:0007669"/>
    <property type="project" value="InterPro"/>
</dbReference>
<dbReference type="InterPro" id="IPR013656">
    <property type="entry name" value="PAS_4"/>
</dbReference>
<dbReference type="SUPFAM" id="SSF55874">
    <property type="entry name" value="ATPase domain of HSP90 chaperone/DNA topoisomerase II/histidine kinase"/>
    <property type="match status" value="1"/>
</dbReference>
<dbReference type="InterPro" id="IPR050351">
    <property type="entry name" value="BphY/WalK/GraS-like"/>
</dbReference>
<name>A0A2T1LRS9_9CHRO</name>
<reference evidence="11 12" key="1">
    <citation type="submission" date="2018-03" db="EMBL/GenBank/DDBJ databases">
        <title>The ancient ancestry and fast evolution of plastids.</title>
        <authorList>
            <person name="Moore K.R."/>
            <person name="Magnabosco C."/>
            <person name="Momper L."/>
            <person name="Gold D.A."/>
            <person name="Bosak T."/>
            <person name="Fournier G.P."/>
        </authorList>
    </citation>
    <scope>NUCLEOTIDE SEQUENCE [LARGE SCALE GENOMIC DNA]</scope>
    <source>
        <strain evidence="11 12">CCALA 016</strain>
    </source>
</reference>
<dbReference type="EMBL" id="PXOH01000045">
    <property type="protein sequence ID" value="PSF31321.1"/>
    <property type="molecule type" value="Genomic_DNA"/>
</dbReference>
<dbReference type="PROSITE" id="PS50113">
    <property type="entry name" value="PAC"/>
    <property type="match status" value="1"/>
</dbReference>
<comment type="catalytic activity">
    <reaction evidence="1">
        <text>ATP + protein L-histidine = ADP + protein N-phospho-L-histidine.</text>
        <dbReference type="EC" id="2.7.13.3"/>
    </reaction>
</comment>
<dbReference type="InterPro" id="IPR036097">
    <property type="entry name" value="HisK_dim/P_sf"/>
</dbReference>
<evidence type="ECO:0000256" key="5">
    <source>
        <dbReference type="ARBA" id="ARBA00022777"/>
    </source>
</evidence>
<dbReference type="InterPro" id="IPR000014">
    <property type="entry name" value="PAS"/>
</dbReference>
<dbReference type="AlphaFoldDB" id="A0A2T1LRS9"/>
<dbReference type="Gene3D" id="3.30.450.40">
    <property type="match status" value="1"/>
</dbReference>
<dbReference type="GO" id="GO:0007234">
    <property type="term" value="P:osmosensory signaling via phosphorelay pathway"/>
    <property type="evidence" value="ECO:0007669"/>
    <property type="project" value="TreeGrafter"/>
</dbReference>
<dbReference type="CDD" id="cd00082">
    <property type="entry name" value="HisKA"/>
    <property type="match status" value="1"/>
</dbReference>
<dbReference type="SUPFAM" id="SSF47384">
    <property type="entry name" value="Homodimeric domain of signal transducing histidine kinase"/>
    <property type="match status" value="1"/>
</dbReference>
<dbReference type="EC" id="2.7.13.3" evidence="2"/>
<evidence type="ECO:0000259" key="10">
    <source>
        <dbReference type="PROSITE" id="PS50113"/>
    </source>
</evidence>